<evidence type="ECO:0000259" key="5">
    <source>
        <dbReference type="SMART" id="SM00479"/>
    </source>
</evidence>
<keyword evidence="6" id="KW-0808">Transferase</keyword>
<dbReference type="InterPro" id="IPR047296">
    <property type="entry name" value="GIY-YIG_UvrC_Cho"/>
</dbReference>
<dbReference type="GO" id="GO:0003887">
    <property type="term" value="F:DNA-directed DNA polymerase activity"/>
    <property type="evidence" value="ECO:0007669"/>
    <property type="project" value="UniProtKB-EC"/>
</dbReference>
<dbReference type="PANTHER" id="PTHR30231:SF37">
    <property type="entry name" value="EXODEOXYRIBONUCLEASE 10"/>
    <property type="match status" value="1"/>
</dbReference>
<comment type="function">
    <text evidence="2">DNA polymerase III is a complex, multichain enzyme responsible for most of the replicative synthesis in bacteria. The epsilon subunit contain the editing function and is a proofreading 3'-5' exonuclease.</text>
</comment>
<dbReference type="CDD" id="cd06127">
    <property type="entry name" value="DEDDh"/>
    <property type="match status" value="1"/>
</dbReference>
<dbReference type="AlphaFoldDB" id="A0A840BT58"/>
<protein>
    <recommendedName>
        <fullName evidence="1">DNA-directed DNA polymerase</fullName>
        <ecNumber evidence="1">2.7.7.7</ecNumber>
    </recommendedName>
</protein>
<keyword evidence="6" id="KW-0548">Nucleotidyltransferase</keyword>
<dbReference type="Pfam" id="PF00929">
    <property type="entry name" value="RNase_T"/>
    <property type="match status" value="1"/>
</dbReference>
<name>A0A840BT58_9RHOO</name>
<gene>
    <name evidence="6" type="ORF">GGR36_003342</name>
</gene>
<dbReference type="InterPro" id="IPR036397">
    <property type="entry name" value="RNaseH_sf"/>
</dbReference>
<dbReference type="InterPro" id="IPR035901">
    <property type="entry name" value="GIY-YIG_endonuc_sf"/>
</dbReference>
<evidence type="ECO:0000313" key="7">
    <source>
        <dbReference type="Proteomes" id="UP000561045"/>
    </source>
</evidence>
<dbReference type="InterPro" id="IPR006054">
    <property type="entry name" value="DnaQ"/>
</dbReference>
<evidence type="ECO:0000256" key="1">
    <source>
        <dbReference type="ARBA" id="ARBA00012417"/>
    </source>
</evidence>
<keyword evidence="7" id="KW-1185">Reference proteome</keyword>
<organism evidence="6 7">
    <name type="scientific">Niveibacterium umoris</name>
    <dbReference type="NCBI Taxonomy" id="1193620"/>
    <lineage>
        <taxon>Bacteria</taxon>
        <taxon>Pseudomonadati</taxon>
        <taxon>Pseudomonadota</taxon>
        <taxon>Betaproteobacteria</taxon>
        <taxon>Rhodocyclales</taxon>
        <taxon>Rhodocyclaceae</taxon>
        <taxon>Niveibacterium</taxon>
    </lineage>
</organism>
<dbReference type="SMART" id="SM00479">
    <property type="entry name" value="EXOIII"/>
    <property type="match status" value="1"/>
</dbReference>
<dbReference type="RefSeq" id="WP_183635903.1">
    <property type="nucleotide sequence ID" value="NZ_BAABLE010000005.1"/>
</dbReference>
<dbReference type="GO" id="GO:0008408">
    <property type="term" value="F:3'-5' exonuclease activity"/>
    <property type="evidence" value="ECO:0007669"/>
    <property type="project" value="TreeGrafter"/>
</dbReference>
<comment type="caution">
    <text evidence="6">The sequence shown here is derived from an EMBL/GenBank/DDBJ whole genome shotgun (WGS) entry which is preliminary data.</text>
</comment>
<comment type="subunit">
    <text evidence="3">DNA polymerase III contains a core (composed of alpha, epsilon and theta chains) that associates with a tau subunit. This core dimerizes to form the POLIII' complex. PolIII' associates with the gamma complex (composed of gamma, delta, delta', psi and chi chains) and with the beta chain to form the complete DNA polymerase III complex.</text>
</comment>
<evidence type="ECO:0000256" key="3">
    <source>
        <dbReference type="ARBA" id="ARBA00026073"/>
    </source>
</evidence>
<accession>A0A840BT58</accession>
<dbReference type="GO" id="GO:0045004">
    <property type="term" value="P:DNA replication proofreading"/>
    <property type="evidence" value="ECO:0007669"/>
    <property type="project" value="TreeGrafter"/>
</dbReference>
<dbReference type="GO" id="GO:0006289">
    <property type="term" value="P:nucleotide-excision repair"/>
    <property type="evidence" value="ECO:0007669"/>
    <property type="project" value="InterPro"/>
</dbReference>
<dbReference type="NCBIfam" id="TIGR00573">
    <property type="entry name" value="dnaq"/>
    <property type="match status" value="1"/>
</dbReference>
<dbReference type="InterPro" id="IPR013520">
    <property type="entry name" value="Ribonucl_H"/>
</dbReference>
<dbReference type="SUPFAM" id="SSF53098">
    <property type="entry name" value="Ribonuclease H-like"/>
    <property type="match status" value="1"/>
</dbReference>
<dbReference type="EC" id="2.7.7.7" evidence="1"/>
<dbReference type="CDD" id="cd10434">
    <property type="entry name" value="GIY-YIG_UvrC_Cho"/>
    <property type="match status" value="1"/>
</dbReference>
<proteinExistence type="predicted"/>
<feature type="domain" description="Exonuclease" evidence="5">
    <location>
        <begin position="8"/>
        <end position="173"/>
    </location>
</feature>
<dbReference type="EMBL" id="JACIET010000002">
    <property type="protein sequence ID" value="MBB4013996.1"/>
    <property type="molecule type" value="Genomic_DNA"/>
</dbReference>
<evidence type="ECO:0000256" key="2">
    <source>
        <dbReference type="ARBA" id="ARBA00025483"/>
    </source>
</evidence>
<dbReference type="GO" id="GO:0005829">
    <property type="term" value="C:cytosol"/>
    <property type="evidence" value="ECO:0007669"/>
    <property type="project" value="TreeGrafter"/>
</dbReference>
<sequence>MNPLFERPLAIVDLETTGADPHRDRITEVAIVRVEGGEVVDRWSSLIDPEIPIPYRIQQFTGISDAMVAGQPNFRALADDIAQRLEGAVFVAHNARFDYNFLRTAFAARQIAFDPPVLCTVKLSRALYPEHARHGLDAIIERHGYVVENRHRAMTDADLVWRLLQDAAGAFDDDRLLLALRRAGSAGAAVPKLPEGDLEALPEAPGVYLLFGAGGQLLASGRSNHLRSKVLGLFTGRGDSKSVKLGNQVRRVETEFTAGDLDAQLRELTLLRRHVPEKHPTRALGWHFVPNRRRPPVLEELELQGSDPLEWREVFGTFRGQREADNTLRELALLHRLCPQRLGLENGRGACQAYGLKRCDGVCVDAERPEIHDARLLRALASLAPRAWPWPGPVAIAELHEASGRAATHVFDQWCHLGSARDEAALADLLESPPRRAFDLEVARLLQRWLMQPGHASAVRVLAQRVA</sequence>
<reference evidence="6 7" key="1">
    <citation type="submission" date="2020-08" db="EMBL/GenBank/DDBJ databases">
        <title>Genomic Encyclopedia of Type Strains, Phase IV (KMG-IV): sequencing the most valuable type-strain genomes for metagenomic binning, comparative biology and taxonomic classification.</title>
        <authorList>
            <person name="Goeker M."/>
        </authorList>
    </citation>
    <scope>NUCLEOTIDE SEQUENCE [LARGE SCALE GENOMIC DNA]</scope>
    <source>
        <strain evidence="6 7">DSM 106739</strain>
    </source>
</reference>
<evidence type="ECO:0000256" key="4">
    <source>
        <dbReference type="ARBA" id="ARBA00049244"/>
    </source>
</evidence>
<comment type="catalytic activity">
    <reaction evidence="4">
        <text>DNA(n) + a 2'-deoxyribonucleoside 5'-triphosphate = DNA(n+1) + diphosphate</text>
        <dbReference type="Rhea" id="RHEA:22508"/>
        <dbReference type="Rhea" id="RHEA-COMP:17339"/>
        <dbReference type="Rhea" id="RHEA-COMP:17340"/>
        <dbReference type="ChEBI" id="CHEBI:33019"/>
        <dbReference type="ChEBI" id="CHEBI:61560"/>
        <dbReference type="ChEBI" id="CHEBI:173112"/>
        <dbReference type="EC" id="2.7.7.7"/>
    </reaction>
</comment>
<dbReference type="Proteomes" id="UP000561045">
    <property type="component" value="Unassembled WGS sequence"/>
</dbReference>
<dbReference type="Gene3D" id="3.30.420.10">
    <property type="entry name" value="Ribonuclease H-like superfamily/Ribonuclease H"/>
    <property type="match status" value="1"/>
</dbReference>
<dbReference type="Gene3D" id="3.40.1440.10">
    <property type="entry name" value="GIY-YIG endonuclease"/>
    <property type="match status" value="1"/>
</dbReference>
<dbReference type="FunFam" id="3.30.420.10:FF:000045">
    <property type="entry name" value="3'-5' exonuclease DinG"/>
    <property type="match status" value="1"/>
</dbReference>
<dbReference type="GO" id="GO:0003677">
    <property type="term" value="F:DNA binding"/>
    <property type="evidence" value="ECO:0007669"/>
    <property type="project" value="InterPro"/>
</dbReference>
<evidence type="ECO:0000313" key="6">
    <source>
        <dbReference type="EMBL" id="MBB4013996.1"/>
    </source>
</evidence>
<dbReference type="InterPro" id="IPR012337">
    <property type="entry name" value="RNaseH-like_sf"/>
</dbReference>
<dbReference type="PANTHER" id="PTHR30231">
    <property type="entry name" value="DNA POLYMERASE III SUBUNIT EPSILON"/>
    <property type="match status" value="1"/>
</dbReference>